<evidence type="ECO:0000259" key="1">
    <source>
        <dbReference type="SMART" id="SM00986"/>
    </source>
</evidence>
<dbReference type="CDD" id="cd10033">
    <property type="entry name" value="UDG_like"/>
    <property type="match status" value="1"/>
</dbReference>
<organism evidence="2 4">
    <name type="scientific">Aliidiomarina maris</name>
    <dbReference type="NCBI Taxonomy" id="531312"/>
    <lineage>
        <taxon>Bacteria</taxon>
        <taxon>Pseudomonadati</taxon>
        <taxon>Pseudomonadota</taxon>
        <taxon>Gammaproteobacteria</taxon>
        <taxon>Alteromonadales</taxon>
        <taxon>Idiomarinaceae</taxon>
        <taxon>Aliidiomarina</taxon>
    </lineage>
</organism>
<dbReference type="SMART" id="SM00987">
    <property type="entry name" value="UreE_C"/>
    <property type="match status" value="1"/>
</dbReference>
<dbReference type="PANTHER" id="PTHR42160:SF1">
    <property type="entry name" value="URACIL-DNA GLYCOSYLASE SUPERFAMILY PROTEIN"/>
    <property type="match status" value="1"/>
</dbReference>
<feature type="domain" description="Uracil-DNA glycosylase-like" evidence="1">
    <location>
        <begin position="33"/>
        <end position="189"/>
    </location>
</feature>
<dbReference type="EMBL" id="QLMD01000001">
    <property type="protein sequence ID" value="RAK01516.1"/>
    <property type="molecule type" value="Genomic_DNA"/>
</dbReference>
<dbReference type="InterPro" id="IPR036895">
    <property type="entry name" value="Uracil-DNA_glycosylase-like_sf"/>
</dbReference>
<evidence type="ECO:0000313" key="2">
    <source>
        <dbReference type="EMBL" id="RAK01516.1"/>
    </source>
</evidence>
<dbReference type="OrthoDB" id="9789139at2"/>
<dbReference type="InterPro" id="IPR005122">
    <property type="entry name" value="Uracil-DNA_glycosylase-like"/>
</dbReference>
<reference evidence="3 5" key="1">
    <citation type="journal article" date="2018" name="Front. Microbiol.">
        <title>Genome-Based Analysis Reveals the Taxonomy and Diversity of the Family Idiomarinaceae.</title>
        <authorList>
            <person name="Liu Y."/>
            <person name="Lai Q."/>
            <person name="Shao Z."/>
        </authorList>
    </citation>
    <scope>NUCLEOTIDE SEQUENCE [LARGE SCALE GENOMIC DNA]</scope>
    <source>
        <strain evidence="3 5">CF12-14</strain>
    </source>
</reference>
<evidence type="ECO:0000313" key="5">
    <source>
        <dbReference type="Proteomes" id="UP000287865"/>
    </source>
</evidence>
<dbReference type="SMART" id="SM00986">
    <property type="entry name" value="UDG"/>
    <property type="match status" value="1"/>
</dbReference>
<dbReference type="Proteomes" id="UP000287865">
    <property type="component" value="Unassembled WGS sequence"/>
</dbReference>
<comment type="caution">
    <text evidence="2">The sequence shown here is derived from an EMBL/GenBank/DDBJ whole genome shotgun (WGS) entry which is preliminary data.</text>
</comment>
<dbReference type="PANTHER" id="PTHR42160">
    <property type="entry name" value="URACIL-DNA GLYCOSYLASE SUPERFAMILY PROTEIN"/>
    <property type="match status" value="1"/>
</dbReference>
<evidence type="ECO:0000313" key="3">
    <source>
        <dbReference type="EMBL" id="RUO28353.1"/>
    </source>
</evidence>
<keyword evidence="5" id="KW-1185">Reference proteome</keyword>
<proteinExistence type="predicted"/>
<gene>
    <name evidence="2" type="ORF">B0I24_101139</name>
    <name evidence="3" type="ORF">CWE07_00670</name>
</gene>
<sequence length="204" mass="23147">MTTRNADELDTLLADIRACRLCAPALPHQPRPVIQASDSAPILLVGQAPGRKVQQSGLPFDDASGDRLRTWLGVERSQFYDPRCFAIAPMGFCYPGTGAQGDLPPRPECAPLWREPLLKQLGGVQLTVLIGQYAIRWHSDIRYSRVRDAVVDWRSHWPQQIAVPHPSPRNRRWFSQHPWFEADVVPRLRERVAELLNPIPPRII</sequence>
<dbReference type="InterPro" id="IPR047124">
    <property type="entry name" value="HI_0220.2"/>
</dbReference>
<evidence type="ECO:0000313" key="4">
    <source>
        <dbReference type="Proteomes" id="UP000249203"/>
    </source>
</evidence>
<accession>A0A327XBB2</accession>
<name>A0A327XBB2_9GAMM</name>
<dbReference type="AlphaFoldDB" id="A0A327XBB2"/>
<dbReference type="Pfam" id="PF03167">
    <property type="entry name" value="UDG"/>
    <property type="match status" value="1"/>
</dbReference>
<dbReference type="Proteomes" id="UP000249203">
    <property type="component" value="Unassembled WGS sequence"/>
</dbReference>
<dbReference type="Gene3D" id="3.40.470.10">
    <property type="entry name" value="Uracil-DNA glycosylase-like domain"/>
    <property type="match status" value="1"/>
</dbReference>
<dbReference type="SUPFAM" id="SSF52141">
    <property type="entry name" value="Uracil-DNA glycosylase-like"/>
    <property type="match status" value="1"/>
</dbReference>
<dbReference type="RefSeq" id="WP_111568008.1">
    <property type="nucleotide sequence ID" value="NZ_PIPK01000001.1"/>
</dbReference>
<dbReference type="EMBL" id="PIPK01000001">
    <property type="protein sequence ID" value="RUO28353.1"/>
    <property type="molecule type" value="Genomic_DNA"/>
</dbReference>
<protein>
    <submittedName>
        <fullName evidence="3">IclR family transcriptional regulator</fullName>
    </submittedName>
    <submittedName>
        <fullName evidence="2">Uracil-DNA glycosylase</fullName>
    </submittedName>
</protein>
<reference evidence="2 4" key="2">
    <citation type="submission" date="2018-06" db="EMBL/GenBank/DDBJ databases">
        <title>Genomic Encyclopedia of Type Strains, Phase III (KMG-III): the genomes of soil and plant-associated and newly described type strains.</title>
        <authorList>
            <person name="Whitman W."/>
        </authorList>
    </citation>
    <scope>NUCLEOTIDE SEQUENCE [LARGE SCALE GENOMIC DNA]</scope>
    <source>
        <strain evidence="2 4">CGMCC 1.15366</strain>
    </source>
</reference>